<comment type="caution">
    <text evidence="1">The sequence shown here is derived from an EMBL/GenBank/DDBJ whole genome shotgun (WGS) entry which is preliminary data.</text>
</comment>
<proteinExistence type="predicted"/>
<evidence type="ECO:0000313" key="1">
    <source>
        <dbReference type="EMBL" id="RCJ36403.1"/>
    </source>
</evidence>
<gene>
    <name evidence="1" type="ORF">A6769_17035</name>
</gene>
<dbReference type="Proteomes" id="UP000252085">
    <property type="component" value="Unassembled WGS sequence"/>
</dbReference>
<evidence type="ECO:0000313" key="2">
    <source>
        <dbReference type="Proteomes" id="UP000252085"/>
    </source>
</evidence>
<dbReference type="AlphaFoldDB" id="A0A367RL09"/>
<dbReference type="EMBL" id="LXQE01000149">
    <property type="protein sequence ID" value="RCJ36403.1"/>
    <property type="molecule type" value="Genomic_DNA"/>
</dbReference>
<accession>A0A367RL09</accession>
<reference evidence="1 2" key="1">
    <citation type="submission" date="2016-04" db="EMBL/GenBank/DDBJ databases">
        <authorList>
            <person name="Evans L.H."/>
            <person name="Alamgir A."/>
            <person name="Owens N."/>
            <person name="Weber N.D."/>
            <person name="Virtaneva K."/>
            <person name="Barbian K."/>
            <person name="Babar A."/>
            <person name="Rosenke K."/>
        </authorList>
    </citation>
    <scope>NUCLEOTIDE SEQUENCE [LARGE SCALE GENOMIC DNA]</scope>
    <source>
        <strain evidence="1">NIES-2108</strain>
    </source>
</reference>
<sequence length="283" mass="33134">MDDLDKIFDVFENKYSITEKLQAFKEKINAPSTNEKSIIFLEYIQQILYEQDFSIHDLFSVFNEYNDLSINDLDILDIIDKWGKCHYAIKSVSEKIGLYLATKIKVKKEKSSSINEVQLKRWEILEGQNLIDEVLGKYDPDKQEIILYTENIKSTANHLNTSEKILTKLVEIHEAAHAIIHLGIDADGINFNTNSYKGIDRGKFPSPLHETLAQLLCYHCVKDGYLRNFIHDFENLNRCQPKEYRLWEQFKDVPLERIRSILIEIRQQRIGASFEAFRVRALD</sequence>
<organism evidence="1 2">
    <name type="scientific">Nostoc punctiforme NIES-2108</name>
    <dbReference type="NCBI Taxonomy" id="1356359"/>
    <lineage>
        <taxon>Bacteria</taxon>
        <taxon>Bacillati</taxon>
        <taxon>Cyanobacteriota</taxon>
        <taxon>Cyanophyceae</taxon>
        <taxon>Nostocales</taxon>
        <taxon>Nostocaceae</taxon>
        <taxon>Nostoc</taxon>
    </lineage>
</organism>
<protein>
    <submittedName>
        <fullName evidence="1">Uncharacterized protein</fullName>
    </submittedName>
</protein>
<name>A0A367RL09_NOSPU</name>